<proteinExistence type="predicted"/>
<accession>A0A8H7CU29</accession>
<gene>
    <name evidence="1" type="ORF">MVEN_01333000</name>
</gene>
<keyword evidence="2" id="KW-1185">Reference proteome</keyword>
<evidence type="ECO:0000313" key="1">
    <source>
        <dbReference type="EMBL" id="KAF7350290.1"/>
    </source>
</evidence>
<dbReference type="OrthoDB" id="3032432at2759"/>
<dbReference type="EMBL" id="JACAZI010000010">
    <property type="protein sequence ID" value="KAF7350290.1"/>
    <property type="molecule type" value="Genomic_DNA"/>
</dbReference>
<dbReference type="AlphaFoldDB" id="A0A8H7CU29"/>
<evidence type="ECO:0000313" key="2">
    <source>
        <dbReference type="Proteomes" id="UP000620124"/>
    </source>
</evidence>
<protein>
    <submittedName>
        <fullName evidence="1">BTB domain-containing protein</fullName>
    </submittedName>
</protein>
<reference evidence="1" key="1">
    <citation type="submission" date="2020-05" db="EMBL/GenBank/DDBJ databases">
        <title>Mycena genomes resolve the evolution of fungal bioluminescence.</title>
        <authorList>
            <person name="Tsai I.J."/>
        </authorList>
    </citation>
    <scope>NUCLEOTIDE SEQUENCE</scope>
    <source>
        <strain evidence="1">CCC161011</strain>
    </source>
</reference>
<organism evidence="1 2">
    <name type="scientific">Mycena venus</name>
    <dbReference type="NCBI Taxonomy" id="2733690"/>
    <lineage>
        <taxon>Eukaryota</taxon>
        <taxon>Fungi</taxon>
        <taxon>Dikarya</taxon>
        <taxon>Basidiomycota</taxon>
        <taxon>Agaricomycotina</taxon>
        <taxon>Agaricomycetes</taxon>
        <taxon>Agaricomycetidae</taxon>
        <taxon>Agaricales</taxon>
        <taxon>Marasmiineae</taxon>
        <taxon>Mycenaceae</taxon>
        <taxon>Mycena</taxon>
    </lineage>
</organism>
<name>A0A8H7CU29_9AGAR</name>
<sequence>MIQLGTPGSQGDEATDGVPVVFMHDSADDVEKFFELVLIIPSYFMPFPEPAYISDVLAVLRLSHKYDVGYLHRRALQHLSVGYYSASVEEYMNKPVKCHLKYRDKDQPASDEARLTRDFALITAAHEVGALWLLPMTYYIACARNFEDILTSVEKGANESLVRTCLAGCHYLSRATIRSNAFLAKSMENCLDSEQCLQLRRACLAGLVTTLGRVLDVKPFEFWADTWPDLHPITGTLRVKFCQPCYEAGQRAYKGGTRGLLESPSVLFQFARLARIECLEGGRHGR</sequence>
<dbReference type="Proteomes" id="UP000620124">
    <property type="component" value="Unassembled WGS sequence"/>
</dbReference>
<comment type="caution">
    <text evidence="1">The sequence shown here is derived from an EMBL/GenBank/DDBJ whole genome shotgun (WGS) entry which is preliminary data.</text>
</comment>